<dbReference type="Gene3D" id="3.40.50.720">
    <property type="entry name" value="NAD(P)-binding Rossmann-like Domain"/>
    <property type="match status" value="1"/>
</dbReference>
<evidence type="ECO:0000256" key="12">
    <source>
        <dbReference type="SAM" id="Phobius"/>
    </source>
</evidence>
<organism evidence="13">
    <name type="scientific">Absidia glauca</name>
    <name type="common">Pin mould</name>
    <dbReference type="NCBI Taxonomy" id="4829"/>
    <lineage>
        <taxon>Eukaryota</taxon>
        <taxon>Fungi</taxon>
        <taxon>Fungi incertae sedis</taxon>
        <taxon>Mucoromycota</taxon>
        <taxon>Mucoromycotina</taxon>
        <taxon>Mucoromycetes</taxon>
        <taxon>Mucorales</taxon>
        <taxon>Cunninghamellaceae</taxon>
        <taxon>Absidia</taxon>
    </lineage>
</organism>
<comment type="catalytic activity">
    <reaction evidence="11">
        <text>sphinganine + NADP(+) = 3-oxosphinganine + NADPH + H(+)</text>
        <dbReference type="Rhea" id="RHEA:22640"/>
        <dbReference type="ChEBI" id="CHEBI:15378"/>
        <dbReference type="ChEBI" id="CHEBI:57783"/>
        <dbReference type="ChEBI" id="CHEBI:57817"/>
        <dbReference type="ChEBI" id="CHEBI:58299"/>
        <dbReference type="ChEBI" id="CHEBI:58349"/>
        <dbReference type="EC" id="1.1.1.102"/>
    </reaction>
    <physiologicalReaction direction="right-to-left" evidence="11">
        <dbReference type="Rhea" id="RHEA:22642"/>
    </physiologicalReaction>
</comment>
<keyword evidence="12" id="KW-1133">Transmembrane helix</keyword>
<feature type="transmembrane region" description="Helical" evidence="12">
    <location>
        <begin position="178"/>
        <end position="196"/>
    </location>
</feature>
<evidence type="ECO:0000256" key="3">
    <source>
        <dbReference type="ARBA" id="ARBA00004991"/>
    </source>
</evidence>
<dbReference type="InterPro" id="IPR045022">
    <property type="entry name" value="KDSR-like"/>
</dbReference>
<dbReference type="FunFam" id="3.40.50.720:FF:000468">
    <property type="entry name" value="Short-chain dehydrogenase, putative"/>
    <property type="match status" value="1"/>
</dbReference>
<dbReference type="InterPro" id="IPR002347">
    <property type="entry name" value="SDR_fam"/>
</dbReference>
<gene>
    <name evidence="13" type="primary">ABSGL_13504.1 scaffold 14241</name>
</gene>
<keyword evidence="5" id="KW-0521">NADP</keyword>
<dbReference type="FunCoup" id="A0A170AN26">
    <property type="interactions" value="150"/>
</dbReference>
<dbReference type="STRING" id="4829.A0A170AN26"/>
<dbReference type="OrthoDB" id="10267115at2759"/>
<evidence type="ECO:0000256" key="9">
    <source>
        <dbReference type="ARBA" id="ARBA00026112"/>
    </source>
</evidence>
<evidence type="ECO:0000256" key="6">
    <source>
        <dbReference type="ARBA" id="ARBA00022919"/>
    </source>
</evidence>
<evidence type="ECO:0000256" key="5">
    <source>
        <dbReference type="ARBA" id="ARBA00022857"/>
    </source>
</evidence>
<evidence type="ECO:0000256" key="1">
    <source>
        <dbReference type="ARBA" id="ARBA00004240"/>
    </source>
</evidence>
<evidence type="ECO:0000256" key="11">
    <source>
        <dbReference type="ARBA" id="ARBA00048930"/>
    </source>
</evidence>
<evidence type="ECO:0000256" key="4">
    <source>
        <dbReference type="ARBA" id="ARBA00022824"/>
    </source>
</evidence>
<dbReference type="EMBL" id="LT554864">
    <property type="protein sequence ID" value="SAM07847.1"/>
    <property type="molecule type" value="Genomic_DNA"/>
</dbReference>
<dbReference type="GO" id="GO:0030148">
    <property type="term" value="P:sphingolipid biosynthetic process"/>
    <property type="evidence" value="ECO:0007669"/>
    <property type="project" value="InterPro"/>
</dbReference>
<dbReference type="CDD" id="cd08939">
    <property type="entry name" value="KDSR-like_SDR_c"/>
    <property type="match status" value="1"/>
</dbReference>
<dbReference type="PRINTS" id="PR00081">
    <property type="entry name" value="GDHRDH"/>
</dbReference>
<reference evidence="13" key="1">
    <citation type="submission" date="2016-04" db="EMBL/GenBank/DDBJ databases">
        <authorList>
            <person name="Evans L.H."/>
            <person name="Alamgir A."/>
            <person name="Owens N."/>
            <person name="Weber N.D."/>
            <person name="Virtaneva K."/>
            <person name="Barbian K."/>
            <person name="Babar A."/>
            <person name="Rosenke K."/>
        </authorList>
    </citation>
    <scope>NUCLEOTIDE SEQUENCE [LARGE SCALE GENOMIC DNA]</scope>
    <source>
        <strain evidence="13">CBS 101.48</strain>
    </source>
</reference>
<protein>
    <recommendedName>
        <fullName evidence="9">3-dehydrosphinganine reductase</fullName>
        <ecNumber evidence="9">1.1.1.102</ecNumber>
    </recommendedName>
</protein>
<dbReference type="EC" id="1.1.1.102" evidence="9"/>
<keyword evidence="12" id="KW-0812">Transmembrane</keyword>
<dbReference type="GO" id="GO:0006666">
    <property type="term" value="P:3-keto-sphinganine metabolic process"/>
    <property type="evidence" value="ECO:0007669"/>
    <property type="project" value="InterPro"/>
</dbReference>
<dbReference type="PANTHER" id="PTHR43550:SF3">
    <property type="entry name" value="3-KETODIHYDROSPHINGOSINE REDUCTASE"/>
    <property type="match status" value="1"/>
</dbReference>
<evidence type="ECO:0000256" key="10">
    <source>
        <dbReference type="ARBA" id="ARBA00044737"/>
    </source>
</evidence>
<evidence type="ECO:0000256" key="7">
    <source>
        <dbReference type="ARBA" id="ARBA00023002"/>
    </source>
</evidence>
<dbReference type="SUPFAM" id="SSF51735">
    <property type="entry name" value="NAD(P)-binding Rossmann-fold domains"/>
    <property type="match status" value="1"/>
</dbReference>
<keyword evidence="4" id="KW-0256">Endoplasmic reticulum</keyword>
<proteinExistence type="predicted"/>
<name>A0A170AN26_ABSGL</name>
<dbReference type="InterPro" id="IPR036291">
    <property type="entry name" value="NAD(P)-bd_dom_sf"/>
</dbReference>
<keyword evidence="6" id="KW-0746">Sphingolipid metabolism</keyword>
<dbReference type="InParanoid" id="A0A170AN26"/>
<dbReference type="Pfam" id="PF00106">
    <property type="entry name" value="adh_short"/>
    <property type="match status" value="1"/>
</dbReference>
<comment type="pathway">
    <text evidence="3">Sphingolipid metabolism.</text>
</comment>
<dbReference type="GO" id="GO:0005789">
    <property type="term" value="C:endoplasmic reticulum membrane"/>
    <property type="evidence" value="ECO:0007669"/>
    <property type="project" value="TreeGrafter"/>
</dbReference>
<evidence type="ECO:0000256" key="8">
    <source>
        <dbReference type="ARBA" id="ARBA00023098"/>
    </source>
</evidence>
<evidence type="ECO:0000256" key="2">
    <source>
        <dbReference type="ARBA" id="ARBA00004760"/>
    </source>
</evidence>
<evidence type="ECO:0000313" key="14">
    <source>
        <dbReference type="Proteomes" id="UP000078561"/>
    </source>
</evidence>
<comment type="function">
    <text evidence="10">Catalyzes the reduction of 3'-oxosphinganine (3-ketodihydrosphingosine/KDS) to sphinganine (dihydrosphingosine/DHS), the second step of de novo sphingolipid biosynthesis.</text>
</comment>
<keyword evidence="7" id="KW-0560">Oxidoreductase</keyword>
<comment type="subcellular location">
    <subcellularLocation>
        <location evidence="1">Endoplasmic reticulum</location>
    </subcellularLocation>
</comment>
<evidence type="ECO:0000313" key="13">
    <source>
        <dbReference type="EMBL" id="SAM07847.1"/>
    </source>
</evidence>
<dbReference type="GO" id="GO:0047560">
    <property type="term" value="F:3-dehydrosphinganine reductase activity"/>
    <property type="evidence" value="ECO:0007669"/>
    <property type="project" value="UniProtKB-EC"/>
</dbReference>
<accession>A0A170AN26</accession>
<sequence>MAFPSWASVIIALGAAFVVAVGVERLCNRMTRKNFVPSGKHCFITGGSSGLGKSLGMQLAKAGADITIVARKKEELDKAVLDIMNSRQSESQRVIAVSADVTSKEDVIRAFDDAKNKMGRNPDCAFACAGASYPRFFLDYALEDFDKAIQLNYLGQVYVAHVGEATRMRDSGTKGGKIVFVSSMLGMLSFAGYASYSPTKYAVRGLADTLRNELQQFGISVHIFFPGGIQSPGFDKENETKPNVTREIEGANEPQTPEECAKSLMKGLYAGHYMIMVDFVSEILRCTTRGNFRQRLMECDFVINAIVLFVRYHRCFSIKQLLSR</sequence>
<dbReference type="AlphaFoldDB" id="A0A170AN26"/>
<feature type="transmembrane region" description="Helical" evidence="12">
    <location>
        <begin position="6"/>
        <end position="23"/>
    </location>
</feature>
<keyword evidence="12" id="KW-0472">Membrane</keyword>
<dbReference type="PANTHER" id="PTHR43550">
    <property type="entry name" value="3-KETODIHYDROSPHINGOSINE REDUCTASE"/>
    <property type="match status" value="1"/>
</dbReference>
<keyword evidence="8" id="KW-0443">Lipid metabolism</keyword>
<comment type="pathway">
    <text evidence="2">Lipid metabolism; sphingolipid metabolism.</text>
</comment>
<dbReference type="OMA" id="ICGVFEE"/>
<keyword evidence="14" id="KW-1185">Reference proteome</keyword>
<dbReference type="Proteomes" id="UP000078561">
    <property type="component" value="Unassembled WGS sequence"/>
</dbReference>